<reference evidence="2" key="1">
    <citation type="submission" date="2022-04" db="EMBL/GenBank/DDBJ databases">
        <title>Carnegiea gigantea Genome sequencing and assembly v2.</title>
        <authorList>
            <person name="Copetti D."/>
            <person name="Sanderson M.J."/>
            <person name="Burquez A."/>
            <person name="Wojciechowski M.F."/>
        </authorList>
    </citation>
    <scope>NUCLEOTIDE SEQUENCE</scope>
    <source>
        <strain evidence="2">SGP5-SGP5p</strain>
        <tissue evidence="2">Aerial part</tissue>
    </source>
</reference>
<feature type="transmembrane region" description="Helical" evidence="1">
    <location>
        <begin position="204"/>
        <end position="223"/>
    </location>
</feature>
<keyword evidence="1" id="KW-0812">Transmembrane</keyword>
<keyword evidence="1" id="KW-0472">Membrane</keyword>
<keyword evidence="1" id="KW-1133">Transmembrane helix</keyword>
<sequence>MKSASSTTFALPSEKYNTTKLYIGQSRVQRYHPRRQRASQAVVRGVASVYGLVLEFPARFAQIGSLGRRKRKKEVQGHLHRQHVCDTRHPSSSDLMGKIRVAEDREELQIADRLIGGTQYGEVRADWGFGKTKEEKDSRKTPLSPARVGYVTPLRSGCDRYEVNLTQFDSFVHALSFGFVATIILNLIVDSYGHYLFQVECVEVFLPLSVLGLLLFALGHLLYSHA</sequence>
<feature type="transmembrane region" description="Helical" evidence="1">
    <location>
        <begin position="170"/>
        <end position="189"/>
    </location>
</feature>
<evidence type="ECO:0000256" key="1">
    <source>
        <dbReference type="SAM" id="Phobius"/>
    </source>
</evidence>
<proteinExistence type="predicted"/>
<dbReference type="Proteomes" id="UP001153076">
    <property type="component" value="Unassembled WGS sequence"/>
</dbReference>
<keyword evidence="3" id="KW-1185">Reference proteome</keyword>
<dbReference type="AlphaFoldDB" id="A0A9Q1GMZ5"/>
<accession>A0A9Q1GMZ5</accession>
<evidence type="ECO:0000313" key="3">
    <source>
        <dbReference type="Proteomes" id="UP001153076"/>
    </source>
</evidence>
<name>A0A9Q1GMZ5_9CARY</name>
<organism evidence="2 3">
    <name type="scientific">Carnegiea gigantea</name>
    <dbReference type="NCBI Taxonomy" id="171969"/>
    <lineage>
        <taxon>Eukaryota</taxon>
        <taxon>Viridiplantae</taxon>
        <taxon>Streptophyta</taxon>
        <taxon>Embryophyta</taxon>
        <taxon>Tracheophyta</taxon>
        <taxon>Spermatophyta</taxon>
        <taxon>Magnoliopsida</taxon>
        <taxon>eudicotyledons</taxon>
        <taxon>Gunneridae</taxon>
        <taxon>Pentapetalae</taxon>
        <taxon>Caryophyllales</taxon>
        <taxon>Cactineae</taxon>
        <taxon>Cactaceae</taxon>
        <taxon>Cactoideae</taxon>
        <taxon>Echinocereeae</taxon>
        <taxon>Carnegiea</taxon>
    </lineage>
</organism>
<comment type="caution">
    <text evidence="2">The sequence shown here is derived from an EMBL/GenBank/DDBJ whole genome shotgun (WGS) entry which is preliminary data.</text>
</comment>
<evidence type="ECO:0000313" key="2">
    <source>
        <dbReference type="EMBL" id="KAJ8422429.1"/>
    </source>
</evidence>
<gene>
    <name evidence="2" type="ORF">Cgig2_003009</name>
</gene>
<dbReference type="EMBL" id="JAKOGI010002258">
    <property type="protein sequence ID" value="KAJ8422429.1"/>
    <property type="molecule type" value="Genomic_DNA"/>
</dbReference>
<protein>
    <submittedName>
        <fullName evidence="2">Uncharacterized protein</fullName>
    </submittedName>
</protein>